<feature type="compositionally biased region" description="Basic and acidic residues" evidence="1">
    <location>
        <begin position="50"/>
        <end position="61"/>
    </location>
</feature>
<dbReference type="EMBL" id="CAJVCH010571662">
    <property type="protein sequence ID" value="CAG7838190.1"/>
    <property type="molecule type" value="Genomic_DNA"/>
</dbReference>
<protein>
    <submittedName>
        <fullName evidence="2">Uncharacterized protein</fullName>
    </submittedName>
</protein>
<comment type="caution">
    <text evidence="2">The sequence shown here is derived from an EMBL/GenBank/DDBJ whole genome shotgun (WGS) entry which is preliminary data.</text>
</comment>
<dbReference type="OrthoDB" id="21221at2759"/>
<keyword evidence="3" id="KW-1185">Reference proteome</keyword>
<gene>
    <name evidence="2" type="ORF">AFUS01_LOCUS47183</name>
</gene>
<feature type="region of interest" description="Disordered" evidence="1">
    <location>
        <begin position="20"/>
        <end position="63"/>
    </location>
</feature>
<name>A0A8J2MFZ5_9HEXA</name>
<evidence type="ECO:0000256" key="1">
    <source>
        <dbReference type="SAM" id="MobiDB-lite"/>
    </source>
</evidence>
<dbReference type="Proteomes" id="UP000708208">
    <property type="component" value="Unassembled WGS sequence"/>
</dbReference>
<dbReference type="AlphaFoldDB" id="A0A8J2MFZ5"/>
<evidence type="ECO:0000313" key="3">
    <source>
        <dbReference type="Proteomes" id="UP000708208"/>
    </source>
</evidence>
<reference evidence="2" key="1">
    <citation type="submission" date="2021-06" db="EMBL/GenBank/DDBJ databases">
        <authorList>
            <person name="Hodson N. C."/>
            <person name="Mongue J. A."/>
            <person name="Jaron S. K."/>
        </authorList>
    </citation>
    <scope>NUCLEOTIDE SEQUENCE</scope>
</reference>
<accession>A0A8J2MFZ5</accession>
<sequence length="203" mass="23380">MQVNSDIQRRFYYLSAIKMGDNGGSDSEEGTPVPVIKKRDRLAEVEEEERQEREEKKKNREPPIVFRDLGHSSEELLDELEKSLDRVELNDDEMRCLRELRDYALGDEGSWILSEDFLNLIGRILLSGEAGIGDNSRMYCLRVLAYLAVTKDDVILVLHQDRRDHVIMRYASNVDQLSPACQEACALLICNLFENLSTSEWLL</sequence>
<evidence type="ECO:0000313" key="2">
    <source>
        <dbReference type="EMBL" id="CAG7838190.1"/>
    </source>
</evidence>
<proteinExistence type="predicted"/>
<organism evidence="2 3">
    <name type="scientific">Allacma fusca</name>
    <dbReference type="NCBI Taxonomy" id="39272"/>
    <lineage>
        <taxon>Eukaryota</taxon>
        <taxon>Metazoa</taxon>
        <taxon>Ecdysozoa</taxon>
        <taxon>Arthropoda</taxon>
        <taxon>Hexapoda</taxon>
        <taxon>Collembola</taxon>
        <taxon>Symphypleona</taxon>
        <taxon>Sminthuridae</taxon>
        <taxon>Allacma</taxon>
    </lineage>
</organism>